<keyword evidence="2" id="KW-1185">Reference proteome</keyword>
<dbReference type="EMBL" id="JAACJM010000051">
    <property type="protein sequence ID" value="KAF5357500.1"/>
    <property type="molecule type" value="Genomic_DNA"/>
</dbReference>
<gene>
    <name evidence="1" type="ORF">D9758_012530</name>
</gene>
<protein>
    <submittedName>
        <fullName evidence="1">Uncharacterized protein</fullName>
    </submittedName>
</protein>
<evidence type="ECO:0000313" key="2">
    <source>
        <dbReference type="Proteomes" id="UP000559256"/>
    </source>
</evidence>
<dbReference type="Proteomes" id="UP000559256">
    <property type="component" value="Unassembled WGS sequence"/>
</dbReference>
<evidence type="ECO:0000313" key="1">
    <source>
        <dbReference type="EMBL" id="KAF5357500.1"/>
    </source>
</evidence>
<dbReference type="AlphaFoldDB" id="A0A8H5LHC2"/>
<name>A0A8H5LHC2_9AGAR</name>
<proteinExistence type="predicted"/>
<reference evidence="1 2" key="1">
    <citation type="journal article" date="2020" name="ISME J.">
        <title>Uncovering the hidden diversity of litter-decomposition mechanisms in mushroom-forming fungi.</title>
        <authorList>
            <person name="Floudas D."/>
            <person name="Bentzer J."/>
            <person name="Ahren D."/>
            <person name="Johansson T."/>
            <person name="Persson P."/>
            <person name="Tunlid A."/>
        </authorList>
    </citation>
    <scope>NUCLEOTIDE SEQUENCE [LARGE SCALE GENOMIC DNA]</scope>
    <source>
        <strain evidence="1 2">CBS 291.85</strain>
    </source>
</reference>
<sequence>MSFQHCPIMFLFASPFTALFYYKTYNFNRRSEAGSGSMELGASSELIFQRKTCRDRHGLQLYDTRAATPHKSNS</sequence>
<accession>A0A8H5LHC2</accession>
<organism evidence="1 2">
    <name type="scientific">Tetrapyrgos nigripes</name>
    <dbReference type="NCBI Taxonomy" id="182062"/>
    <lineage>
        <taxon>Eukaryota</taxon>
        <taxon>Fungi</taxon>
        <taxon>Dikarya</taxon>
        <taxon>Basidiomycota</taxon>
        <taxon>Agaricomycotina</taxon>
        <taxon>Agaricomycetes</taxon>
        <taxon>Agaricomycetidae</taxon>
        <taxon>Agaricales</taxon>
        <taxon>Marasmiineae</taxon>
        <taxon>Marasmiaceae</taxon>
        <taxon>Tetrapyrgos</taxon>
    </lineage>
</organism>
<comment type="caution">
    <text evidence="1">The sequence shown here is derived from an EMBL/GenBank/DDBJ whole genome shotgun (WGS) entry which is preliminary data.</text>
</comment>